<organism evidence="1 2">
    <name type="scientific">Penicillium rubens (strain ATCC 28089 / DSM 1075 / NRRL 1951 / Wisconsin 54-1255)</name>
    <name type="common">Penicillium chrysogenum</name>
    <dbReference type="NCBI Taxonomy" id="500485"/>
    <lineage>
        <taxon>Eukaryota</taxon>
        <taxon>Fungi</taxon>
        <taxon>Dikarya</taxon>
        <taxon>Ascomycota</taxon>
        <taxon>Pezizomycotina</taxon>
        <taxon>Eurotiomycetes</taxon>
        <taxon>Eurotiomycetidae</taxon>
        <taxon>Eurotiales</taxon>
        <taxon>Aspergillaceae</taxon>
        <taxon>Penicillium</taxon>
        <taxon>Penicillium chrysogenum species complex</taxon>
    </lineage>
</organism>
<proteinExistence type="predicted"/>
<dbReference type="Proteomes" id="UP000000724">
    <property type="component" value="Contig Pc00c24"/>
</dbReference>
<evidence type="ECO:0000313" key="1">
    <source>
        <dbReference type="EMBL" id="CAP87018.1"/>
    </source>
</evidence>
<dbReference type="VEuPathDB" id="FungiDB:PCH_Pc24g01100"/>
<dbReference type="AlphaFoldDB" id="B6HWG0"/>
<evidence type="ECO:0000313" key="2">
    <source>
        <dbReference type="Proteomes" id="UP000000724"/>
    </source>
</evidence>
<accession>B6HWG0</accession>
<name>B6HWG0_PENRW</name>
<protein>
    <submittedName>
        <fullName evidence="1">Uncharacterized protein</fullName>
    </submittedName>
</protein>
<dbReference type="OrthoDB" id="2677621at2759"/>
<gene>
    <name evidence="1" type="ORF">Pc24g01100</name>
    <name evidence="1" type="ORF">PCH_Pc24g01100</name>
</gene>
<reference evidence="1 2" key="1">
    <citation type="journal article" date="2008" name="Nat. Biotechnol.">
        <title>Genome sequencing and analysis of the filamentous fungus Penicillium chrysogenum.</title>
        <authorList>
            <person name="van den Berg M.A."/>
            <person name="Albang R."/>
            <person name="Albermann K."/>
            <person name="Badger J.H."/>
            <person name="Daran J.-M."/>
            <person name="Driessen A.J.M."/>
            <person name="Garcia-Estrada C."/>
            <person name="Fedorova N.D."/>
            <person name="Harris D.M."/>
            <person name="Heijne W.H.M."/>
            <person name="Joardar V.S."/>
            <person name="Kiel J.A.K.W."/>
            <person name="Kovalchuk A."/>
            <person name="Martin J.F."/>
            <person name="Nierman W.C."/>
            <person name="Nijland J.G."/>
            <person name="Pronk J.T."/>
            <person name="Roubos J.A."/>
            <person name="van der Klei I.J."/>
            <person name="van Peij N.N.M.E."/>
            <person name="Veenhuis M."/>
            <person name="von Doehren H."/>
            <person name="Wagner C."/>
            <person name="Wortman J.R."/>
            <person name="Bovenberg R.A.L."/>
        </authorList>
    </citation>
    <scope>NUCLEOTIDE SEQUENCE [LARGE SCALE GENOMIC DNA]</scope>
    <source>
        <strain evidence="2">ATCC 28089 / DSM 1075 / NRRL 1951 / Wisconsin 54-1255</strain>
    </source>
</reference>
<dbReference type="HOGENOM" id="CLU_1415610_0_0_1"/>
<keyword evidence="2" id="KW-1185">Reference proteome</keyword>
<dbReference type="EMBL" id="AM920439">
    <property type="protein sequence ID" value="CAP87018.1"/>
    <property type="molecule type" value="Genomic_DNA"/>
</dbReference>
<sequence>MPEIRIVQIVRVRGCNTTLIAVVNDTIQALKLNTESAIIQVPRIAHVFQLSLNDLLGKIKASPKNDNAELEWKEDRVRALQARDCRHTKQGSQSCYLHQRKPSTQALNAAALSTIFNPTSQSSCLSRMYERDGIQHILCFGGDSKQLLTHSARSTVSLILHYTPRIGDKSIICYSSYSPSSNTQPSFVGLKT</sequence>